<evidence type="ECO:0000259" key="7">
    <source>
        <dbReference type="PROSITE" id="PS51296"/>
    </source>
</evidence>
<dbReference type="GO" id="GO:0042128">
    <property type="term" value="P:nitrate assimilation"/>
    <property type="evidence" value="ECO:0007669"/>
    <property type="project" value="UniProtKB-KW"/>
</dbReference>
<keyword evidence="6" id="KW-0534">Nitrate assimilation</keyword>
<dbReference type="Gene3D" id="2.102.10.10">
    <property type="entry name" value="Rieske [2Fe-2S] iron-sulphur domain"/>
    <property type="match status" value="1"/>
</dbReference>
<dbReference type="GO" id="GO:0046872">
    <property type="term" value="F:metal ion binding"/>
    <property type="evidence" value="ECO:0007669"/>
    <property type="project" value="UniProtKB-KW"/>
</dbReference>
<dbReference type="AlphaFoldDB" id="A0A086Y3F9"/>
<keyword evidence="9" id="KW-1185">Reference proteome</keyword>
<dbReference type="Pfam" id="PF13806">
    <property type="entry name" value="Rieske_2"/>
    <property type="match status" value="1"/>
</dbReference>
<keyword evidence="5" id="KW-0411">Iron-sulfur</keyword>
<sequence length="110" mass="11546">MSWIDIGALEDIPRQGARVVKTAHGCVAVFRTLDDAVFALSDRCAHKAGPLSDGLVHDHKVTCPLHGWVFSLETGQALGADQGSVPSYPARVEAGRILLDAARLTAGATA</sequence>
<keyword evidence="1" id="KW-0001">2Fe-2S</keyword>
<dbReference type="GO" id="GO:0032259">
    <property type="term" value="P:methylation"/>
    <property type="evidence" value="ECO:0007669"/>
    <property type="project" value="UniProtKB-KW"/>
</dbReference>
<evidence type="ECO:0000256" key="4">
    <source>
        <dbReference type="ARBA" id="ARBA00023004"/>
    </source>
</evidence>
<evidence type="ECO:0000313" key="8">
    <source>
        <dbReference type="EMBL" id="KFI28809.1"/>
    </source>
</evidence>
<accession>A0A086Y3F9</accession>
<dbReference type="InterPro" id="IPR012748">
    <property type="entry name" value="Rieske-like_NirD"/>
</dbReference>
<gene>
    <name evidence="8" type="ORF">CG50_11345</name>
</gene>
<dbReference type="PANTHER" id="PTHR21496:SF23">
    <property type="entry name" value="3-PHENYLPROPIONATE_CINNAMIC ACID DIOXYGENASE FERREDOXIN SUBUNIT"/>
    <property type="match status" value="1"/>
</dbReference>
<organism evidence="8 9">
    <name type="scientific">Paenirhodobacter enshiensis</name>
    <dbReference type="NCBI Taxonomy" id="1105367"/>
    <lineage>
        <taxon>Bacteria</taxon>
        <taxon>Pseudomonadati</taxon>
        <taxon>Pseudomonadota</taxon>
        <taxon>Alphaproteobacteria</taxon>
        <taxon>Rhodobacterales</taxon>
        <taxon>Rhodobacter group</taxon>
        <taxon>Paenirhodobacter</taxon>
    </lineage>
</organism>
<dbReference type="SUPFAM" id="SSF50022">
    <property type="entry name" value="ISP domain"/>
    <property type="match status" value="1"/>
</dbReference>
<dbReference type="Proteomes" id="UP000028824">
    <property type="component" value="Unassembled WGS sequence"/>
</dbReference>
<comment type="caution">
    <text evidence="8">The sequence shown here is derived from an EMBL/GenBank/DDBJ whole genome shotgun (WGS) entry which is preliminary data.</text>
</comment>
<dbReference type="STRING" id="1105367.CG50_11345"/>
<proteinExistence type="predicted"/>
<dbReference type="InterPro" id="IPR036922">
    <property type="entry name" value="Rieske_2Fe-2S_sf"/>
</dbReference>
<dbReference type="InterPro" id="IPR017941">
    <property type="entry name" value="Rieske_2Fe-2S"/>
</dbReference>
<dbReference type="GO" id="GO:0008168">
    <property type="term" value="F:methyltransferase activity"/>
    <property type="evidence" value="ECO:0007669"/>
    <property type="project" value="UniProtKB-KW"/>
</dbReference>
<dbReference type="PANTHER" id="PTHR21496">
    <property type="entry name" value="FERREDOXIN-RELATED"/>
    <property type="match status" value="1"/>
</dbReference>
<feature type="domain" description="Rieske" evidence="7">
    <location>
        <begin position="4"/>
        <end position="99"/>
    </location>
</feature>
<reference evidence="8 9" key="1">
    <citation type="submission" date="2014-03" db="EMBL/GenBank/DDBJ databases">
        <title>Genome of Paenirhodobacter enshiensis DW2-9.</title>
        <authorList>
            <person name="Wang D."/>
            <person name="Wang G."/>
        </authorList>
    </citation>
    <scope>NUCLEOTIDE SEQUENCE [LARGE SCALE GENOMIC DNA]</scope>
    <source>
        <strain evidence="8 9">DW2-9</strain>
    </source>
</reference>
<keyword evidence="4" id="KW-0408">Iron</keyword>
<evidence type="ECO:0000256" key="2">
    <source>
        <dbReference type="ARBA" id="ARBA00022723"/>
    </source>
</evidence>
<keyword evidence="8" id="KW-0489">Methyltransferase</keyword>
<evidence type="ECO:0000256" key="3">
    <source>
        <dbReference type="ARBA" id="ARBA00023002"/>
    </source>
</evidence>
<evidence type="ECO:0000256" key="1">
    <source>
        <dbReference type="ARBA" id="ARBA00022714"/>
    </source>
</evidence>
<dbReference type="RefSeq" id="WP_036635205.1">
    <property type="nucleotide sequence ID" value="NZ_JFZB01000005.1"/>
</dbReference>
<name>A0A086Y3F9_9RHOB</name>
<keyword evidence="8" id="KW-0808">Transferase</keyword>
<dbReference type="PROSITE" id="PS51296">
    <property type="entry name" value="RIESKE"/>
    <property type="match status" value="1"/>
</dbReference>
<dbReference type="NCBIfam" id="TIGR02378">
    <property type="entry name" value="nirD_assim_sml"/>
    <property type="match status" value="1"/>
</dbReference>
<dbReference type="GO" id="GO:0051537">
    <property type="term" value="F:2 iron, 2 sulfur cluster binding"/>
    <property type="evidence" value="ECO:0007669"/>
    <property type="project" value="UniProtKB-KW"/>
</dbReference>
<dbReference type="GO" id="GO:0008942">
    <property type="term" value="F:nitrite reductase [NAD(P)H] activity"/>
    <property type="evidence" value="ECO:0007669"/>
    <property type="project" value="InterPro"/>
</dbReference>
<dbReference type="eggNOG" id="COG2146">
    <property type="taxonomic scope" value="Bacteria"/>
</dbReference>
<evidence type="ECO:0000313" key="9">
    <source>
        <dbReference type="Proteomes" id="UP000028824"/>
    </source>
</evidence>
<dbReference type="OrthoDB" id="9794175at2"/>
<keyword evidence="3" id="KW-0560">Oxidoreductase</keyword>
<protein>
    <submittedName>
        <fullName evidence="8">tRNA-(Guanine-N1)-methyltransferase</fullName>
    </submittedName>
</protein>
<keyword evidence="2" id="KW-0479">Metal-binding</keyword>
<evidence type="ECO:0000256" key="5">
    <source>
        <dbReference type="ARBA" id="ARBA00023014"/>
    </source>
</evidence>
<evidence type="ECO:0000256" key="6">
    <source>
        <dbReference type="ARBA" id="ARBA00023063"/>
    </source>
</evidence>
<dbReference type="CDD" id="cd03530">
    <property type="entry name" value="Rieske_NirD_small_Bacillus"/>
    <property type="match status" value="1"/>
</dbReference>
<dbReference type="EMBL" id="JFZB01000005">
    <property type="protein sequence ID" value="KFI28809.1"/>
    <property type="molecule type" value="Genomic_DNA"/>
</dbReference>